<feature type="domain" description="FAD-binding PCMH-type" evidence="22">
    <location>
        <begin position="256"/>
        <end position="467"/>
    </location>
</feature>
<evidence type="ECO:0000256" key="11">
    <source>
        <dbReference type="ARBA" id="ARBA00022692"/>
    </source>
</evidence>
<keyword evidence="14" id="KW-0492">Microsome</keyword>
<organism evidence="23 24">
    <name type="scientific">Taeniopygia guttata</name>
    <name type="common">Zebra finch</name>
    <name type="synonym">Poephila guttata</name>
    <dbReference type="NCBI Taxonomy" id="59729"/>
    <lineage>
        <taxon>Eukaryota</taxon>
        <taxon>Metazoa</taxon>
        <taxon>Chordata</taxon>
        <taxon>Craniata</taxon>
        <taxon>Vertebrata</taxon>
        <taxon>Euteleostomi</taxon>
        <taxon>Archelosauria</taxon>
        <taxon>Archosauria</taxon>
        <taxon>Dinosauria</taxon>
        <taxon>Saurischia</taxon>
        <taxon>Theropoda</taxon>
        <taxon>Coelurosauria</taxon>
        <taxon>Aves</taxon>
        <taxon>Neognathae</taxon>
        <taxon>Neoaves</taxon>
        <taxon>Telluraves</taxon>
        <taxon>Australaves</taxon>
        <taxon>Passeriformes</taxon>
        <taxon>Passeroidea</taxon>
        <taxon>Estrildidae</taxon>
        <taxon>Estrildinae</taxon>
        <taxon>Taeniopygia</taxon>
    </lineage>
</organism>
<comment type="cofactor">
    <cofactor evidence="1">
        <name>FAD</name>
        <dbReference type="ChEBI" id="CHEBI:57692"/>
    </cofactor>
</comment>
<dbReference type="PANTHER" id="PTHR43762">
    <property type="entry name" value="L-GULONOLACTONE OXIDASE"/>
    <property type="match status" value="1"/>
</dbReference>
<feature type="compositionally biased region" description="Pro residues" evidence="20">
    <location>
        <begin position="54"/>
        <end position="67"/>
    </location>
</feature>
<dbReference type="Gene3D" id="3.30.43.10">
    <property type="entry name" value="Uridine Diphospho-n-acetylenolpyruvylglucosamine Reductase, domain 2"/>
    <property type="match status" value="1"/>
</dbReference>
<feature type="compositionally biased region" description="Polar residues" evidence="20">
    <location>
        <begin position="201"/>
        <end position="236"/>
    </location>
</feature>
<feature type="compositionally biased region" description="Pro residues" evidence="20">
    <location>
        <begin position="117"/>
        <end position="130"/>
    </location>
</feature>
<evidence type="ECO:0000256" key="3">
    <source>
        <dbReference type="ARBA" id="ARBA00004111"/>
    </source>
</evidence>
<sequence>MNLKFGNFWLLGILGVWDLGRSQTPNPKSQTPNPKSQTPNPKPQTPNPKSQIPNPKPQTPNPKPQTPNPKSQTPNPKPQTPNPKSQIPNPKPQTPNPKPQTPNPKPQTPNPKSQTPNPKPQTPNPKPQTPNPKSQIPNPKSQTQTPNPKPQTPNPKPQIPNPNPKPQIPNPKPQTPNPKPQTPNPKPQIPNPKPQTPNPKSQIPNPKSQTPNPKSQTPNPKSQIPNPKPQTPNSKPQIPFQPRGHPGVLFRNWAGTHGCCPELFFQPGSLQEIRQILALARQRGKRVKVVGGGHSPSDIACSDGFMIHMGKMNRVLQVDEEKLQVTVEGGILLSELHRELDKHGMALGNLGAVSEVTAAGVIGTGTHNTGIQHGILPTQVVALSLLLASGRVLRCSADGSGSISGGSGSVSVSGGADDADDADDDEDDDDDDVGVSEAEGRALFGAARLHLGALGVVLSVTFQCVPKFRLREVAFPSTLTQVLDQLEEHLQNSQFFRFLWFPHTENVRIIYQDPTAQAPRSSSSWFWDYAVGYHLLQFLLWLSTFFPRLVVWINRIYFRLLFSSRTENVDQSHRIFNYECRFRQHVQDWAIPIGKTREALLELKAELDRNPGIGAHFPVEIRFCRRDEIPLSPCFRRDSCYINVLMYRPYGKEAPRGRYWGIYEGIMRRHGGRPHWAKAHSCTRKDFLEMFPEFPKFCALREKLDPAGIFLNSYLEKVFF</sequence>
<feature type="compositionally biased region" description="Low complexity" evidence="20">
    <location>
        <begin position="131"/>
        <end position="146"/>
    </location>
</feature>
<keyword evidence="17" id="KW-0472">Membrane</keyword>
<evidence type="ECO:0000256" key="13">
    <source>
        <dbReference type="ARBA" id="ARBA00022827"/>
    </source>
</evidence>
<dbReference type="GO" id="GO:0071949">
    <property type="term" value="F:FAD binding"/>
    <property type="evidence" value="ECO:0007669"/>
    <property type="project" value="InterPro"/>
</dbReference>
<evidence type="ECO:0000256" key="2">
    <source>
        <dbReference type="ARBA" id="ARBA00003303"/>
    </source>
</evidence>
<evidence type="ECO:0000256" key="9">
    <source>
        <dbReference type="ARBA" id="ARBA00022630"/>
    </source>
</evidence>
<dbReference type="GeneTree" id="ENSGT00510000049722"/>
<dbReference type="InParanoid" id="A0A674HLH1"/>
<keyword evidence="12" id="KW-0256">Endoplasmic reticulum</keyword>
<dbReference type="UniPathway" id="UPA00991">
    <property type="reaction ID" value="UER00939"/>
</dbReference>
<dbReference type="Pfam" id="PF01565">
    <property type="entry name" value="FAD_binding_4"/>
    <property type="match status" value="1"/>
</dbReference>
<evidence type="ECO:0000256" key="6">
    <source>
        <dbReference type="ARBA" id="ARBA00005466"/>
    </source>
</evidence>
<evidence type="ECO:0000256" key="17">
    <source>
        <dbReference type="ARBA" id="ARBA00023136"/>
    </source>
</evidence>
<dbReference type="InterPro" id="IPR007173">
    <property type="entry name" value="ALO_C"/>
</dbReference>
<accession>A0A674HLH1</accession>
<dbReference type="Gene3D" id="1.10.45.10">
    <property type="entry name" value="Vanillyl-alcohol Oxidase, Chain A, domain 4"/>
    <property type="match status" value="1"/>
</dbReference>
<reference evidence="23 24" key="1">
    <citation type="journal article" date="2010" name="Nature">
        <title>The genome of a songbird.</title>
        <authorList>
            <person name="Warren W.C."/>
            <person name="Clayton D.F."/>
            <person name="Ellegren H."/>
            <person name="Arnold A.P."/>
            <person name="Hillier L.W."/>
            <person name="Kunstner A."/>
            <person name="Searle S."/>
            <person name="White S."/>
            <person name="Vilella A.J."/>
            <person name="Fairley S."/>
            <person name="Heger A."/>
            <person name="Kong L."/>
            <person name="Ponting C.P."/>
            <person name="Jarvis E.D."/>
            <person name="Mello C.V."/>
            <person name="Minx P."/>
            <person name="Lovell P."/>
            <person name="Velho T.A."/>
            <person name="Ferris M."/>
            <person name="Balakrishnan C.N."/>
            <person name="Sinha S."/>
            <person name="Blatti C."/>
            <person name="London S.E."/>
            <person name="Li Y."/>
            <person name="Lin Y.C."/>
            <person name="George J."/>
            <person name="Sweedler J."/>
            <person name="Southey B."/>
            <person name="Gunaratne P."/>
            <person name="Watson M."/>
            <person name="Nam K."/>
            <person name="Backstrom N."/>
            <person name="Smeds L."/>
            <person name="Nabholz B."/>
            <person name="Itoh Y."/>
            <person name="Whitney O."/>
            <person name="Pfenning A.R."/>
            <person name="Howard J."/>
            <person name="Volker M."/>
            <person name="Skinner B.M."/>
            <person name="Griffin D.K."/>
            <person name="Ye L."/>
            <person name="McLaren W.M."/>
            <person name="Flicek P."/>
            <person name="Quesada V."/>
            <person name="Velasco G."/>
            <person name="Lopez-Otin C."/>
            <person name="Puente X.S."/>
            <person name="Olender T."/>
            <person name="Lancet D."/>
            <person name="Smit A.F."/>
            <person name="Hubley R."/>
            <person name="Konkel M.K."/>
            <person name="Walker J.A."/>
            <person name="Batzer M.A."/>
            <person name="Gu W."/>
            <person name="Pollock D.D."/>
            <person name="Chen L."/>
            <person name="Cheng Z."/>
            <person name="Eichler E.E."/>
            <person name="Stapley J."/>
            <person name="Slate J."/>
            <person name="Ekblom R."/>
            <person name="Birkhead T."/>
            <person name="Burke T."/>
            <person name="Burt D."/>
            <person name="Scharff C."/>
            <person name="Adam I."/>
            <person name="Richard H."/>
            <person name="Sultan M."/>
            <person name="Soldatov A."/>
            <person name="Lehrach H."/>
            <person name="Edwards S.V."/>
            <person name="Yang S.P."/>
            <person name="Li X."/>
            <person name="Graves T."/>
            <person name="Fulton L."/>
            <person name="Nelson J."/>
            <person name="Chinwalla A."/>
            <person name="Hou S."/>
            <person name="Mardis E.R."/>
            <person name="Wilson R.K."/>
        </authorList>
    </citation>
    <scope>NUCLEOTIDE SEQUENCE [LARGE SCALE GENOMIC DNA]</scope>
</reference>
<evidence type="ECO:0000256" key="21">
    <source>
        <dbReference type="SAM" id="SignalP"/>
    </source>
</evidence>
<evidence type="ECO:0000256" key="20">
    <source>
        <dbReference type="SAM" id="MobiDB-lite"/>
    </source>
</evidence>
<dbReference type="PROSITE" id="PS51387">
    <property type="entry name" value="FAD_PCMH"/>
    <property type="match status" value="1"/>
</dbReference>
<evidence type="ECO:0000256" key="14">
    <source>
        <dbReference type="ARBA" id="ARBA00022848"/>
    </source>
</evidence>
<evidence type="ECO:0000256" key="18">
    <source>
        <dbReference type="ARBA" id="ARBA00031326"/>
    </source>
</evidence>
<reference evidence="23" key="3">
    <citation type="submission" date="2025-09" db="UniProtKB">
        <authorList>
            <consortium name="Ensembl"/>
        </authorList>
    </citation>
    <scope>IDENTIFICATION</scope>
</reference>
<feature type="region of interest" description="Disordered" evidence="20">
    <location>
        <begin position="399"/>
        <end position="434"/>
    </location>
</feature>
<evidence type="ECO:0000256" key="15">
    <source>
        <dbReference type="ARBA" id="ARBA00022989"/>
    </source>
</evidence>
<dbReference type="PROSITE" id="PS00862">
    <property type="entry name" value="OX2_COVAL_FAD"/>
    <property type="match status" value="1"/>
</dbReference>
<dbReference type="Pfam" id="PF04030">
    <property type="entry name" value="ALO"/>
    <property type="match status" value="1"/>
</dbReference>
<evidence type="ECO:0000256" key="1">
    <source>
        <dbReference type="ARBA" id="ARBA00001974"/>
    </source>
</evidence>
<keyword evidence="10" id="KW-0060">Ascorbate biosynthesis</keyword>
<comment type="subcellular location">
    <subcellularLocation>
        <location evidence="4">Endoplasmic reticulum membrane</location>
        <topology evidence="4">Single-pass membrane protein</topology>
    </subcellularLocation>
    <subcellularLocation>
        <location evidence="3">Microsome membrane</location>
        <topology evidence="3">Single-pass membrane protein</topology>
    </subcellularLocation>
</comment>
<proteinExistence type="inferred from homology"/>
<dbReference type="PRINTS" id="PR01217">
    <property type="entry name" value="PRICHEXTENSN"/>
</dbReference>
<feature type="compositionally biased region" description="Low complexity" evidence="20">
    <location>
        <begin position="30"/>
        <end position="39"/>
    </location>
</feature>
<evidence type="ECO:0000256" key="19">
    <source>
        <dbReference type="ARBA" id="ARBA00048083"/>
    </source>
</evidence>
<dbReference type="Ensembl" id="ENSTGUT00000041997.1">
    <property type="protein sequence ID" value="ENSTGUP00000035828.1"/>
    <property type="gene ID" value="ENSTGUG00000024397.1"/>
</dbReference>
<dbReference type="Gene3D" id="3.30.70.2520">
    <property type="match status" value="1"/>
</dbReference>
<keyword evidence="13" id="KW-0274">FAD</keyword>
<evidence type="ECO:0000256" key="16">
    <source>
        <dbReference type="ARBA" id="ARBA00023002"/>
    </source>
</evidence>
<evidence type="ECO:0000256" key="7">
    <source>
        <dbReference type="ARBA" id="ARBA00013121"/>
    </source>
</evidence>
<dbReference type="Gene3D" id="3.30.465.10">
    <property type="match status" value="1"/>
</dbReference>
<dbReference type="InterPro" id="IPR036318">
    <property type="entry name" value="FAD-bd_PCMH-like_sf"/>
</dbReference>
<dbReference type="PANTHER" id="PTHR43762:SF8">
    <property type="entry name" value="L-GULONOLACTONE OXIDASE"/>
    <property type="match status" value="1"/>
</dbReference>
<feature type="signal peptide" evidence="21">
    <location>
        <begin position="1"/>
        <end position="22"/>
    </location>
</feature>
<evidence type="ECO:0000313" key="24">
    <source>
        <dbReference type="Proteomes" id="UP000007754"/>
    </source>
</evidence>
<keyword evidence="24" id="KW-1185">Reference proteome</keyword>
<feature type="compositionally biased region" description="Acidic residues" evidence="20">
    <location>
        <begin position="417"/>
        <end position="434"/>
    </location>
</feature>
<evidence type="ECO:0000256" key="4">
    <source>
        <dbReference type="ARBA" id="ARBA00004389"/>
    </source>
</evidence>
<feature type="compositionally biased region" description="Pro residues" evidence="20">
    <location>
        <begin position="147"/>
        <end position="197"/>
    </location>
</feature>
<comment type="similarity">
    <text evidence="6">Belongs to the oxygen-dependent FAD-linked oxidoreductase family.</text>
</comment>
<comment type="pathway">
    <text evidence="5">Cofactor biosynthesis; L-ascorbate biosynthesis via UDP-alpha-D-glucuronate pathway; L-ascorbate from UDP-alpha-D-glucuronate: step 4/4.</text>
</comment>
<comment type="catalytic activity">
    <reaction evidence="19">
        <text>L-gulono-1,4-lactone + O2 = L-ascorbate + H2O2 + H(+)</text>
        <dbReference type="Rhea" id="RHEA:32363"/>
        <dbReference type="ChEBI" id="CHEBI:15378"/>
        <dbReference type="ChEBI" id="CHEBI:15379"/>
        <dbReference type="ChEBI" id="CHEBI:16240"/>
        <dbReference type="ChEBI" id="CHEBI:17587"/>
        <dbReference type="ChEBI" id="CHEBI:38290"/>
        <dbReference type="EC" id="1.1.3.8"/>
    </reaction>
</comment>
<evidence type="ECO:0000313" key="23">
    <source>
        <dbReference type="Ensembl" id="ENSTGUP00000035828.1"/>
    </source>
</evidence>
<dbReference type="OMA" id="KQWANEW"/>
<dbReference type="InterPro" id="IPR016166">
    <property type="entry name" value="FAD-bd_PCMH"/>
</dbReference>
<keyword evidence="21" id="KW-0732">Signal</keyword>
<evidence type="ECO:0000259" key="22">
    <source>
        <dbReference type="PROSITE" id="PS51387"/>
    </source>
</evidence>
<dbReference type="InterPro" id="IPR006094">
    <property type="entry name" value="Oxid_FAD_bind_N"/>
</dbReference>
<feature type="chain" id="PRO_5025659282" description="L-gulonolactone oxidase" evidence="21">
    <location>
        <begin position="23"/>
        <end position="720"/>
    </location>
</feature>
<evidence type="ECO:0000256" key="10">
    <source>
        <dbReference type="ARBA" id="ARBA00022644"/>
    </source>
</evidence>
<comment type="function">
    <text evidence="2">Oxidizes L-gulono-1,4-lactone to hydrogen peroxide and L-xylo-hexulonolactone which spontaneously isomerizes to L-ascorbate.</text>
</comment>
<feature type="compositionally biased region" description="Pro residues" evidence="20">
    <location>
        <begin position="89"/>
        <end position="109"/>
    </location>
</feature>
<dbReference type="AlphaFoldDB" id="A0A674HLH1"/>
<dbReference type="FunFam" id="3.30.43.10:FF:000014">
    <property type="entry name" value="L-gulonolactone oxidase"/>
    <property type="match status" value="1"/>
</dbReference>
<evidence type="ECO:0000256" key="8">
    <source>
        <dbReference type="ARBA" id="ARBA00017520"/>
    </source>
</evidence>
<dbReference type="GO" id="GO:0050105">
    <property type="term" value="F:L-gulonolactone oxidase activity"/>
    <property type="evidence" value="ECO:0007669"/>
    <property type="project" value="UniProtKB-EC"/>
</dbReference>
<dbReference type="InterPro" id="IPR016167">
    <property type="entry name" value="FAD-bd_PCMH_sub1"/>
</dbReference>
<dbReference type="SUPFAM" id="SSF56176">
    <property type="entry name" value="FAD-binding/transporter-associated domain-like"/>
    <property type="match status" value="1"/>
</dbReference>
<dbReference type="InterPro" id="IPR016169">
    <property type="entry name" value="FAD-bd_PCMH_sub2"/>
</dbReference>
<reference evidence="23" key="2">
    <citation type="submission" date="2025-08" db="UniProtKB">
        <authorList>
            <consortium name="Ensembl"/>
        </authorList>
    </citation>
    <scope>IDENTIFICATION</scope>
</reference>
<protein>
    <recommendedName>
        <fullName evidence="8">L-gulonolactone oxidase</fullName>
        <ecNumber evidence="7">1.1.3.8</ecNumber>
    </recommendedName>
    <alternativeName>
        <fullName evidence="18">L-gulono-gamma-lactone oxidase</fullName>
    </alternativeName>
</protein>
<evidence type="ECO:0000256" key="5">
    <source>
        <dbReference type="ARBA" id="ARBA00004764"/>
    </source>
</evidence>
<keyword evidence="16" id="KW-0560">Oxidoreductase</keyword>
<dbReference type="GO" id="GO:0019853">
    <property type="term" value="P:L-ascorbic acid biosynthetic process"/>
    <property type="evidence" value="ECO:0007669"/>
    <property type="project" value="UniProtKB-KW"/>
</dbReference>
<dbReference type="GO" id="GO:0005789">
    <property type="term" value="C:endoplasmic reticulum membrane"/>
    <property type="evidence" value="ECO:0007669"/>
    <property type="project" value="UniProtKB-SubCell"/>
</dbReference>
<dbReference type="InterPro" id="IPR006093">
    <property type="entry name" value="Oxy_OxRdtase_FAD_BS"/>
</dbReference>
<dbReference type="EC" id="1.1.3.8" evidence="7"/>
<dbReference type="GO" id="GO:0003885">
    <property type="term" value="F:D-arabinono-1,4-lactone oxidase activity"/>
    <property type="evidence" value="ECO:0007669"/>
    <property type="project" value="InterPro"/>
</dbReference>
<keyword evidence="9" id="KW-0285">Flavoprotein</keyword>
<feature type="region of interest" description="Disordered" evidence="20">
    <location>
        <begin position="19"/>
        <end position="249"/>
    </location>
</feature>
<dbReference type="InterPro" id="IPR016171">
    <property type="entry name" value="Vanillyl_alc_oxidase_C-sub2"/>
</dbReference>
<dbReference type="Proteomes" id="UP000007754">
    <property type="component" value="Chromosome 3"/>
</dbReference>
<keyword evidence="15" id="KW-1133">Transmembrane helix</keyword>
<dbReference type="InterPro" id="IPR010031">
    <property type="entry name" value="FAD_lactone_oxidase-like"/>
</dbReference>
<name>A0A674HLH1_TAEGU</name>
<evidence type="ECO:0000256" key="12">
    <source>
        <dbReference type="ARBA" id="ARBA00022824"/>
    </source>
</evidence>
<keyword evidence="11" id="KW-0812">Transmembrane</keyword>